<name>A0ACA9QFR4_9GLOM</name>
<feature type="non-terminal residue" evidence="1">
    <location>
        <position position="52"/>
    </location>
</feature>
<dbReference type="Proteomes" id="UP000789702">
    <property type="component" value="Unassembled WGS sequence"/>
</dbReference>
<evidence type="ECO:0000313" key="2">
    <source>
        <dbReference type="Proteomes" id="UP000789702"/>
    </source>
</evidence>
<proteinExistence type="predicted"/>
<reference evidence="1" key="1">
    <citation type="submission" date="2021-06" db="EMBL/GenBank/DDBJ databases">
        <authorList>
            <person name="Kallberg Y."/>
            <person name="Tangrot J."/>
            <person name="Rosling A."/>
        </authorList>
    </citation>
    <scope>NUCLEOTIDE SEQUENCE</scope>
    <source>
        <strain evidence="1">IL203A</strain>
    </source>
</reference>
<evidence type="ECO:0000313" key="1">
    <source>
        <dbReference type="EMBL" id="CAG8749062.1"/>
    </source>
</evidence>
<comment type="caution">
    <text evidence="1">The sequence shown here is derived from an EMBL/GenBank/DDBJ whole genome shotgun (WGS) entry which is preliminary data.</text>
</comment>
<organism evidence="1 2">
    <name type="scientific">Dentiscutata heterogama</name>
    <dbReference type="NCBI Taxonomy" id="1316150"/>
    <lineage>
        <taxon>Eukaryota</taxon>
        <taxon>Fungi</taxon>
        <taxon>Fungi incertae sedis</taxon>
        <taxon>Mucoromycota</taxon>
        <taxon>Glomeromycotina</taxon>
        <taxon>Glomeromycetes</taxon>
        <taxon>Diversisporales</taxon>
        <taxon>Gigasporaceae</taxon>
        <taxon>Dentiscutata</taxon>
    </lineage>
</organism>
<protein>
    <submittedName>
        <fullName evidence="1">14683_t:CDS:1</fullName>
    </submittedName>
</protein>
<feature type="non-terminal residue" evidence="1">
    <location>
        <position position="1"/>
    </location>
</feature>
<dbReference type="EMBL" id="CAJVPU010045160">
    <property type="protein sequence ID" value="CAG8749062.1"/>
    <property type="molecule type" value="Genomic_DNA"/>
</dbReference>
<accession>A0ACA9QFR4</accession>
<sequence length="52" mass="6437">MYDFHDTDPNTVWNKIEWKNFFVSWQKQESNIIKLTTKLKEIYLPDYAIIDR</sequence>
<gene>
    <name evidence="1" type="ORF">DHETER_LOCUS14524</name>
</gene>
<keyword evidence="2" id="KW-1185">Reference proteome</keyword>